<keyword evidence="6" id="KW-0597">Phosphoprotein</keyword>
<dbReference type="CDD" id="cd21911">
    <property type="entry name" value="CC1_SLMAP"/>
    <property type="match status" value="1"/>
</dbReference>
<evidence type="ECO:0000256" key="16">
    <source>
        <dbReference type="ARBA" id="ARBA00061687"/>
    </source>
</evidence>
<keyword evidence="9" id="KW-1133">Transmembrane helix</keyword>
<keyword evidence="4" id="KW-1003">Cell membrane</keyword>
<dbReference type="FunFam" id="2.60.200.20:FF:000003">
    <property type="entry name" value="sarcolemmal membrane-associated protein isoform X2"/>
    <property type="match status" value="1"/>
</dbReference>
<dbReference type="EMBL" id="GFDF01010387">
    <property type="protein sequence ID" value="JAV03697.1"/>
    <property type="molecule type" value="Transcribed_RNA"/>
</dbReference>
<keyword evidence="12" id="KW-0472">Membrane</keyword>
<dbReference type="SUPFAM" id="SSF49879">
    <property type="entry name" value="SMAD/FHA domain"/>
    <property type="match status" value="1"/>
</dbReference>
<dbReference type="GO" id="GO:0005813">
    <property type="term" value="C:centrosome"/>
    <property type="evidence" value="ECO:0007669"/>
    <property type="project" value="UniProtKB-SubCell"/>
</dbReference>
<evidence type="ECO:0000256" key="19">
    <source>
        <dbReference type="SAM" id="Coils"/>
    </source>
</evidence>
<keyword evidence="13" id="KW-0206">Cytoskeleton</keyword>
<reference evidence="21" key="1">
    <citation type="submission" date="2016-12" db="EMBL/GenBank/DDBJ databases">
        <title>An insight into the sialome and mialome of the sand fly, Nyssomyia neivai.</title>
        <authorList>
            <person name="Sebastian V."/>
            <person name="Goulart T.M."/>
            <person name="Oliveira W."/>
            <person name="Calvo E."/>
            <person name="Oliveira L.F."/>
            <person name="Pinto M.C."/>
            <person name="Rosselino A.M."/>
            <person name="Ribeiro J.M."/>
        </authorList>
    </citation>
    <scope>NUCLEOTIDE SEQUENCE</scope>
</reference>
<evidence type="ECO:0000256" key="3">
    <source>
        <dbReference type="ARBA" id="ARBA00004389"/>
    </source>
</evidence>
<keyword evidence="8" id="KW-0256">Endoplasmic reticulum</keyword>
<dbReference type="CDD" id="cd22679">
    <property type="entry name" value="FHA_SLMAP"/>
    <property type="match status" value="1"/>
</dbReference>
<keyword evidence="7" id="KW-0812">Transmembrane</keyword>
<evidence type="ECO:0000256" key="5">
    <source>
        <dbReference type="ARBA" id="ARBA00022490"/>
    </source>
</evidence>
<dbReference type="SMART" id="SM00240">
    <property type="entry name" value="FHA"/>
    <property type="match status" value="1"/>
</dbReference>
<dbReference type="InterPro" id="IPR051176">
    <property type="entry name" value="Cent_Immune-Sig_Mod"/>
</dbReference>
<evidence type="ECO:0000256" key="10">
    <source>
        <dbReference type="ARBA" id="ARBA00023054"/>
    </source>
</evidence>
<proteinExistence type="inferred from homology"/>
<dbReference type="GO" id="GO:0042383">
    <property type="term" value="C:sarcolemma"/>
    <property type="evidence" value="ECO:0007669"/>
    <property type="project" value="UniProtKB-SubCell"/>
</dbReference>
<comment type="function">
    <text evidence="14">Associates with the striatin-interacting phosphatase and kinase (STRIPAK) core complex, forming the extended (SIKE1:SLMAP)STRIPAK complex. The (SIKE1:SLMAP)STRIPAK complex dephosphorylates STK3 leading to the inhibition of Hippo signaling and the control of cell growth. May play a role during myoblast fusion.</text>
</comment>
<evidence type="ECO:0000256" key="7">
    <source>
        <dbReference type="ARBA" id="ARBA00022692"/>
    </source>
</evidence>
<dbReference type="GO" id="GO:0005789">
    <property type="term" value="C:endoplasmic reticulum membrane"/>
    <property type="evidence" value="ECO:0007669"/>
    <property type="project" value="UniProtKB-SubCell"/>
</dbReference>
<dbReference type="GO" id="GO:0031966">
    <property type="term" value="C:mitochondrial membrane"/>
    <property type="evidence" value="ECO:0007669"/>
    <property type="project" value="UniProtKB-SubCell"/>
</dbReference>
<evidence type="ECO:0000256" key="13">
    <source>
        <dbReference type="ARBA" id="ARBA00023212"/>
    </source>
</evidence>
<keyword evidence="11" id="KW-0496">Mitochondrion</keyword>
<evidence type="ECO:0000256" key="17">
    <source>
        <dbReference type="ARBA" id="ARBA00066015"/>
    </source>
</evidence>
<feature type="coiled-coil region" evidence="19">
    <location>
        <begin position="375"/>
        <end position="409"/>
    </location>
</feature>
<evidence type="ECO:0000256" key="2">
    <source>
        <dbReference type="ARBA" id="ARBA00004304"/>
    </source>
</evidence>
<name>A0A1L8DBF0_9DIPT</name>
<evidence type="ECO:0000256" key="18">
    <source>
        <dbReference type="ARBA" id="ARBA00074026"/>
    </source>
</evidence>
<organism evidence="21">
    <name type="scientific">Nyssomyia neivai</name>
    <dbReference type="NCBI Taxonomy" id="330878"/>
    <lineage>
        <taxon>Eukaryota</taxon>
        <taxon>Metazoa</taxon>
        <taxon>Ecdysozoa</taxon>
        <taxon>Arthropoda</taxon>
        <taxon>Hexapoda</taxon>
        <taxon>Insecta</taxon>
        <taxon>Pterygota</taxon>
        <taxon>Neoptera</taxon>
        <taxon>Endopterygota</taxon>
        <taxon>Diptera</taxon>
        <taxon>Nematocera</taxon>
        <taxon>Psychodoidea</taxon>
        <taxon>Psychodidae</taxon>
        <taxon>Nyssomyia</taxon>
    </lineage>
</organism>
<evidence type="ECO:0000256" key="1">
    <source>
        <dbReference type="ARBA" id="ARBA00004300"/>
    </source>
</evidence>
<dbReference type="AlphaFoldDB" id="A0A1L8DBF0"/>
<evidence type="ECO:0000256" key="9">
    <source>
        <dbReference type="ARBA" id="ARBA00022989"/>
    </source>
</evidence>
<evidence type="ECO:0000256" key="12">
    <source>
        <dbReference type="ARBA" id="ARBA00023136"/>
    </source>
</evidence>
<evidence type="ECO:0000256" key="15">
    <source>
        <dbReference type="ARBA" id="ARBA00060409"/>
    </source>
</evidence>
<dbReference type="PANTHER" id="PTHR15715">
    <property type="entry name" value="CENTROSOMAL PROTEIN OF 170 KDA"/>
    <property type="match status" value="1"/>
</dbReference>
<sequence length="464" mass="51920">MVVVSNGWLEHAAEVQSFLRANGLTMSAPTVPSGVEPGSGSSTLEAPPVAASSLVPPTLGELEKVDGIPWAPHVGLTNATDENTRESVAARGNGLRSPPAKAILKCRPNSHPFQNRTLLLEANQEVKVGRSVPRHRVAENNAIFDCKVLSRNHAVLWYSDGKFFIRDTGSSNGTFINNQRLSPMSHRSDPFEVSSGDIVQFGVDVTENSRKETHGCIVATLKLFLPDGRETKASQSTCVGEIPPEDLHRLNQYVQEMVQREQMLESKLVDLQKILELSKVNAESSWQAMIDEDRLLNRIDILENKLQNYQKTATEDKLREEVLKLQEDKLLYQDSAKEALRKVYQERYDAIQKLAGTERALCSSEDECSVFKEQAIKAQAELRDTLLRYNSLQQKYDEQVEKNSQLEGQIAQITTSALIEPPESNEEIDKSLKENYAEGEHKVNAKEALMNLFAKSDLKKPRRI</sequence>
<comment type="similarity">
    <text evidence="16">Belongs to the SLMAP family.</text>
</comment>
<feature type="domain" description="FHA" evidence="20">
    <location>
        <begin position="126"/>
        <end position="181"/>
    </location>
</feature>
<evidence type="ECO:0000256" key="6">
    <source>
        <dbReference type="ARBA" id="ARBA00022553"/>
    </source>
</evidence>
<dbReference type="PROSITE" id="PS50006">
    <property type="entry name" value="FHA_DOMAIN"/>
    <property type="match status" value="1"/>
</dbReference>
<evidence type="ECO:0000256" key="4">
    <source>
        <dbReference type="ARBA" id="ARBA00022475"/>
    </source>
</evidence>
<dbReference type="PANTHER" id="PTHR15715:SF37">
    <property type="entry name" value="LD47843P"/>
    <property type="match status" value="1"/>
</dbReference>
<dbReference type="Gene3D" id="2.60.200.20">
    <property type="match status" value="1"/>
</dbReference>
<feature type="coiled-coil region" evidence="19">
    <location>
        <begin position="292"/>
        <end position="319"/>
    </location>
</feature>
<dbReference type="InterPro" id="IPR008984">
    <property type="entry name" value="SMAD_FHA_dom_sf"/>
</dbReference>
<protein>
    <recommendedName>
        <fullName evidence="18">Sarcolemmal membrane-associated protein</fullName>
    </recommendedName>
</protein>
<evidence type="ECO:0000256" key="14">
    <source>
        <dbReference type="ARBA" id="ARBA00057671"/>
    </source>
</evidence>
<keyword evidence="5" id="KW-0963">Cytoplasm</keyword>
<comment type="subcellular location">
    <subcellularLocation>
        <location evidence="15">Cell membrane</location>
        <location evidence="15">Sarcolemma</location>
        <topology evidence="15">Single-pass type IV membrane protein</topology>
    </subcellularLocation>
    <subcellularLocation>
        <location evidence="1">Cytoplasm</location>
        <location evidence="1">Cytoskeleton</location>
        <location evidence="1">Microtubule organizing center</location>
        <location evidence="1">Centrosome</location>
    </subcellularLocation>
    <subcellularLocation>
        <location evidence="3">Endoplasmic reticulum membrane</location>
        <topology evidence="3">Single-pass membrane protein</topology>
    </subcellularLocation>
    <subcellularLocation>
        <location evidence="2">Mitochondrion membrane</location>
        <topology evidence="2">Single-pass membrane protein</topology>
    </subcellularLocation>
</comment>
<evidence type="ECO:0000256" key="11">
    <source>
        <dbReference type="ARBA" id="ARBA00023128"/>
    </source>
</evidence>
<accession>A0A1L8DBF0</accession>
<evidence type="ECO:0000313" key="21">
    <source>
        <dbReference type="EMBL" id="JAV03697.1"/>
    </source>
</evidence>
<keyword evidence="10 19" id="KW-0175">Coiled coil</keyword>
<evidence type="ECO:0000259" key="20">
    <source>
        <dbReference type="PROSITE" id="PS50006"/>
    </source>
</evidence>
<comment type="subunit">
    <text evidence="17">Homodimer. Interacts with myosin. Interacts with SIKE1 and both associate with the STRIPAK core complex composed of PP2A catalytic and scaffolding subunits, the striatins (PP2A regulatory subunits), the striatin-associated proteins MOB4, STRIP1 and STRIP2, PDCD10 and members of the STE20 kinases, such as STK24 and STK26. Interacts (via FHA domain) with STK3 (when phosphorylated); the interaction associates STK3 with the STRIPAK complex.</text>
</comment>
<evidence type="ECO:0000256" key="8">
    <source>
        <dbReference type="ARBA" id="ARBA00022824"/>
    </source>
</evidence>
<dbReference type="InterPro" id="IPR000253">
    <property type="entry name" value="FHA_dom"/>
</dbReference>
<dbReference type="Pfam" id="PF00498">
    <property type="entry name" value="FHA"/>
    <property type="match status" value="1"/>
</dbReference>